<dbReference type="Gene3D" id="3.40.630.30">
    <property type="match status" value="1"/>
</dbReference>
<dbReference type="GO" id="GO:0016747">
    <property type="term" value="F:acyltransferase activity, transferring groups other than amino-acyl groups"/>
    <property type="evidence" value="ECO:0007669"/>
    <property type="project" value="InterPro"/>
</dbReference>
<dbReference type="InterPro" id="IPR053225">
    <property type="entry name" value="Acyl-CoA_N-acyltransferase"/>
</dbReference>
<reference evidence="2 3" key="1">
    <citation type="submission" date="2010-12" db="EMBL/GenBank/DDBJ databases">
        <title>The Genome Sequence of Coprobacillus sp. strain 29_1.</title>
        <authorList>
            <consortium name="The Broad Institute Genome Sequencing Platform"/>
            <person name="Earl A."/>
            <person name="Ward D."/>
            <person name="Feldgarden M."/>
            <person name="Gevers D."/>
            <person name="Daigneault M."/>
            <person name="Sibley C.D."/>
            <person name="White A."/>
            <person name="Strauss J."/>
            <person name="Allen-Vercoe E."/>
            <person name="Young S.K."/>
            <person name="Zeng Q."/>
            <person name="Gargeya S."/>
            <person name="Fitzgerald M."/>
            <person name="Haas B."/>
            <person name="Abouelleil A."/>
            <person name="Alvarado L."/>
            <person name="Arachchi H.M."/>
            <person name="Berlin A."/>
            <person name="Brown A."/>
            <person name="Chapman S.B."/>
            <person name="Chen Z."/>
            <person name="Dunbar C."/>
            <person name="Freedman E."/>
            <person name="Gearin G."/>
            <person name="Gellesch M."/>
            <person name="Goldberg J."/>
            <person name="Griggs A."/>
            <person name="Gujja S."/>
            <person name="Heilman E."/>
            <person name="Heiman D."/>
            <person name="Howarth C."/>
            <person name="Larson L."/>
            <person name="Lui A."/>
            <person name="MacDonald P.J.P."/>
            <person name="Mehta T."/>
            <person name="Montmayeur A."/>
            <person name="Murphy C."/>
            <person name="Neiman D."/>
            <person name="Pearson M."/>
            <person name="Priest M."/>
            <person name="Roberts A."/>
            <person name="Saif S."/>
            <person name="Shea T."/>
            <person name="Shenoy N."/>
            <person name="Sisk P."/>
            <person name="Stolte C."/>
            <person name="Sykes S."/>
            <person name="White J."/>
            <person name="Yandava C."/>
            <person name="Nusbaum C."/>
            <person name="Birren B."/>
        </authorList>
    </citation>
    <scope>NUCLEOTIDE SEQUENCE [LARGE SCALE GENOMIC DNA]</scope>
    <source>
        <strain evidence="2 3">29_1</strain>
    </source>
</reference>
<accession>E7G664</accession>
<evidence type="ECO:0000313" key="3">
    <source>
        <dbReference type="Proteomes" id="UP000003157"/>
    </source>
</evidence>
<dbReference type="Pfam" id="PF00583">
    <property type="entry name" value="Acetyltransf_1"/>
    <property type="match status" value="1"/>
</dbReference>
<dbReference type="SUPFAM" id="SSF55729">
    <property type="entry name" value="Acyl-CoA N-acyltransferases (Nat)"/>
    <property type="match status" value="1"/>
</dbReference>
<dbReference type="Proteomes" id="UP000003157">
    <property type="component" value="Unassembled WGS sequence"/>
</dbReference>
<dbReference type="eggNOG" id="COG0456">
    <property type="taxonomic scope" value="Bacteria"/>
</dbReference>
<dbReference type="CDD" id="cd04301">
    <property type="entry name" value="NAT_SF"/>
    <property type="match status" value="1"/>
</dbReference>
<gene>
    <name evidence="2" type="ORF">HMPREF9488_00252</name>
</gene>
<evidence type="ECO:0000259" key="1">
    <source>
        <dbReference type="PROSITE" id="PS51186"/>
    </source>
</evidence>
<dbReference type="GeneID" id="78229324"/>
<comment type="caution">
    <text evidence="2">The sequence shown here is derived from an EMBL/GenBank/DDBJ whole genome shotgun (WGS) entry which is preliminary data.</text>
</comment>
<dbReference type="OrthoDB" id="3185958at2"/>
<proteinExistence type="predicted"/>
<organism evidence="2 3">
    <name type="scientific">Coprobacillus cateniformis</name>
    <dbReference type="NCBI Taxonomy" id="100884"/>
    <lineage>
        <taxon>Bacteria</taxon>
        <taxon>Bacillati</taxon>
        <taxon>Bacillota</taxon>
        <taxon>Erysipelotrichia</taxon>
        <taxon>Erysipelotrichales</taxon>
        <taxon>Coprobacillaceae</taxon>
        <taxon>Coprobacillus</taxon>
    </lineage>
</organism>
<dbReference type="PANTHER" id="PTHR20958">
    <property type="entry name" value="GLYCINE N-ACYLTRANSFERASE-LIKE PROTEIN"/>
    <property type="match status" value="1"/>
</dbReference>
<dbReference type="PROSITE" id="PS51186">
    <property type="entry name" value="GNAT"/>
    <property type="match status" value="1"/>
</dbReference>
<feature type="domain" description="N-acetyltransferase" evidence="1">
    <location>
        <begin position="108"/>
        <end position="230"/>
    </location>
</feature>
<dbReference type="HOGENOM" id="CLU_103286_0_0_9"/>
<dbReference type="STRING" id="100884.GCA_000269565_01448"/>
<protein>
    <recommendedName>
        <fullName evidence="1">N-acetyltransferase domain-containing protein</fullName>
    </recommendedName>
</protein>
<dbReference type="AlphaFoldDB" id="E7G664"/>
<keyword evidence="3" id="KW-1185">Reference proteome</keyword>
<dbReference type="PANTHER" id="PTHR20958:SF6">
    <property type="entry name" value="GLYCINE N-ACYLTRANSFERASE-LIKE PROTEIN"/>
    <property type="match status" value="1"/>
</dbReference>
<name>E7G664_9FIRM</name>
<evidence type="ECO:0000313" key="2">
    <source>
        <dbReference type="EMBL" id="EFW06715.1"/>
    </source>
</evidence>
<dbReference type="RefSeq" id="WP_008787380.1">
    <property type="nucleotide sequence ID" value="NZ_AKCB01000001.1"/>
</dbReference>
<sequence>MLKLDRLNDIDMLEPMRLNQVRIIYQGEDGIIFHELRSDTCMISMNNVHNFKTLYEQKELHQYQLFNVKQKDIADVLVNDYHQTLQFACYQAVYEHSKHIPIEYPLEVNICLLTSQYSQKIKEVYQHSDDSQYIDELIAKKHLWGLFENNELAGFIGIHNEGSMGLLEVLPQYQRRGYAMMLESYLINYFIDHSWIPYCQVIEDNYASLQLQKKLGLEISSRLSYWLFEN</sequence>
<dbReference type="InterPro" id="IPR000182">
    <property type="entry name" value="GNAT_dom"/>
</dbReference>
<dbReference type="EMBL" id="ADKX01000001">
    <property type="protein sequence ID" value="EFW06715.1"/>
    <property type="molecule type" value="Genomic_DNA"/>
</dbReference>
<dbReference type="InterPro" id="IPR016181">
    <property type="entry name" value="Acyl_CoA_acyltransferase"/>
</dbReference>